<dbReference type="InterPro" id="IPR032295">
    <property type="entry name" value="DUF4842"/>
</dbReference>
<keyword evidence="5" id="KW-1185">Reference proteome</keyword>
<evidence type="ECO:0000313" key="4">
    <source>
        <dbReference type="EMBL" id="GLS25155.1"/>
    </source>
</evidence>
<dbReference type="Pfam" id="PF20009">
    <property type="entry name" value="GEVED"/>
    <property type="match status" value="1"/>
</dbReference>
<dbReference type="Gene3D" id="2.120.10.30">
    <property type="entry name" value="TolB, C-terminal domain"/>
    <property type="match status" value="1"/>
</dbReference>
<dbReference type="AlphaFoldDB" id="A0AA37T1C3"/>
<evidence type="ECO:0000259" key="2">
    <source>
        <dbReference type="Pfam" id="PF20009"/>
    </source>
</evidence>
<protein>
    <submittedName>
        <fullName evidence="4">LruC domain-containing protein</fullName>
    </submittedName>
</protein>
<dbReference type="Proteomes" id="UP001156870">
    <property type="component" value="Unassembled WGS sequence"/>
</dbReference>
<sequence>MPTAWATPFDDCPAEAFLGQNAIPQLYSVQLATGYYNLLSSDMGTTGKINALGFNHFDNYLYAWSYEHNTLAKIDRDYQLTPLEVENVPDTNFYIGDVAVSQNIYYFYRPGHGLYRIPLDPEHPQYLVSEKVVNASAMSLNIFDMAFHPTNEFAYSVNHKGNLYRFNTNGSVIESLGNVGQSGTFGAVYFDVEENLYISRNNDGHIYRIKIGDENYTAEFFAYGPSSGNNDGARCALAPIASVENPTIDFGDAPASYGTSLDDNGARHDTSNGVLYLGNSVDAEPNASGMDDAGDEGIVFLTGLEVDAPAFVEVTASAPGYLNAWVDFDIDGEFDSDEKIASGYAVSTGTNTLEYAVPSWAASGNTWARFRLSSEDVVGPSGGVDDGEVEDYKVDLTEPNISVRTYPGENQWATLAFEDNWPLMGDYDFNDLVVNYRISEYLKPVPNSSNAEQEISKITIEGRVVAQGAAYHNGFAFHLPGVLRSQVIEAGIRYQINGVTQTTSPLEANRNSAILFIADDLHNFVTPGETCKHYRTEPGCGSDIQMTFSLTVPLVSGITTDNFPAVPYDPFITATEGHERNYVFGLPPGRAYEIHLKNMAPTEAAREDFFTRGDDKSNPNSGEYYLNENGMPWVINIPTQWHHPLEYIDIIYAYPQFGDHANSGGLLNNDWFLQEKATQKNLFTQ</sequence>
<gene>
    <name evidence="4" type="ORF">GCM10007877_08690</name>
</gene>
<dbReference type="SUPFAM" id="SSF63825">
    <property type="entry name" value="YWTD domain"/>
    <property type="match status" value="1"/>
</dbReference>
<dbReference type="InterPro" id="IPR031025">
    <property type="entry name" value="LruC_dom"/>
</dbReference>
<dbReference type="InterPro" id="IPR054215">
    <property type="entry name" value="DUF6923"/>
</dbReference>
<feature type="domain" description="DUF6923" evidence="3">
    <location>
        <begin position="24"/>
        <end position="236"/>
    </location>
</feature>
<evidence type="ECO:0000313" key="5">
    <source>
        <dbReference type="Proteomes" id="UP001156870"/>
    </source>
</evidence>
<feature type="domain" description="DUF4842" evidence="1">
    <location>
        <begin position="454"/>
        <end position="672"/>
    </location>
</feature>
<evidence type="ECO:0000259" key="1">
    <source>
        <dbReference type="Pfam" id="PF16130"/>
    </source>
</evidence>
<comment type="caution">
    <text evidence="4">The sequence shown here is derived from an EMBL/GenBank/DDBJ whole genome shotgun (WGS) entry which is preliminary data.</text>
</comment>
<dbReference type="Pfam" id="PF16130">
    <property type="entry name" value="DUF4842"/>
    <property type="match status" value="1"/>
</dbReference>
<dbReference type="EMBL" id="BSPD01000023">
    <property type="protein sequence ID" value="GLS25155.1"/>
    <property type="molecule type" value="Genomic_DNA"/>
</dbReference>
<organism evidence="4 5">
    <name type="scientific">Marinibactrum halimedae</name>
    <dbReference type="NCBI Taxonomy" id="1444977"/>
    <lineage>
        <taxon>Bacteria</taxon>
        <taxon>Pseudomonadati</taxon>
        <taxon>Pseudomonadota</taxon>
        <taxon>Gammaproteobacteria</taxon>
        <taxon>Cellvibrionales</taxon>
        <taxon>Cellvibrionaceae</taxon>
        <taxon>Marinibactrum</taxon>
    </lineage>
</organism>
<dbReference type="InterPro" id="IPR011042">
    <property type="entry name" value="6-blade_b-propeller_TolB-like"/>
</dbReference>
<dbReference type="NCBIfam" id="TIGR04456">
    <property type="entry name" value="LruC_dom"/>
    <property type="match status" value="1"/>
</dbReference>
<feature type="domain" description="GEVED" evidence="2">
    <location>
        <begin position="321"/>
        <end position="394"/>
    </location>
</feature>
<reference evidence="4 5" key="1">
    <citation type="journal article" date="2014" name="Int. J. Syst. Evol. Microbiol.">
        <title>Complete genome sequence of Corynebacterium casei LMG S-19264T (=DSM 44701T), isolated from a smear-ripened cheese.</title>
        <authorList>
            <consortium name="US DOE Joint Genome Institute (JGI-PGF)"/>
            <person name="Walter F."/>
            <person name="Albersmeier A."/>
            <person name="Kalinowski J."/>
            <person name="Ruckert C."/>
        </authorList>
    </citation>
    <scope>NUCLEOTIDE SEQUENCE [LARGE SCALE GENOMIC DNA]</scope>
    <source>
        <strain evidence="4 5">NBRC 110095</strain>
    </source>
</reference>
<accession>A0AA37T1C3</accession>
<name>A0AA37T1C3_9GAMM</name>
<dbReference type="InterPro" id="IPR045474">
    <property type="entry name" value="GEVED"/>
</dbReference>
<proteinExistence type="predicted"/>
<evidence type="ECO:0000259" key="3">
    <source>
        <dbReference type="Pfam" id="PF21959"/>
    </source>
</evidence>
<dbReference type="Pfam" id="PF21959">
    <property type="entry name" value="DUF6923"/>
    <property type="match status" value="1"/>
</dbReference>